<organism evidence="1 2">
    <name type="scientific">Gigaspora rosea</name>
    <dbReference type="NCBI Taxonomy" id="44941"/>
    <lineage>
        <taxon>Eukaryota</taxon>
        <taxon>Fungi</taxon>
        <taxon>Fungi incertae sedis</taxon>
        <taxon>Mucoromycota</taxon>
        <taxon>Glomeromycotina</taxon>
        <taxon>Glomeromycetes</taxon>
        <taxon>Diversisporales</taxon>
        <taxon>Gigasporaceae</taxon>
        <taxon>Gigaspora</taxon>
    </lineage>
</organism>
<sequence>MTKSLQEDPILISISSGLGIVEIIAGYIRVNNSDAYEGLTRILDIFDFPQSFKTHHLHEIFKNSKIAVVVTVSTRKAYLDNVTNQLATIKPYESLELRLDMLDIRVSIGGDFFSII</sequence>
<protein>
    <submittedName>
        <fullName evidence="1">Uncharacterized protein</fullName>
    </submittedName>
</protein>
<comment type="caution">
    <text evidence="1">The sequence shown here is derived from an EMBL/GenBank/DDBJ whole genome shotgun (WGS) entry which is preliminary data.</text>
</comment>
<name>A0A397TRA2_9GLOM</name>
<evidence type="ECO:0000313" key="1">
    <source>
        <dbReference type="EMBL" id="RIA99949.1"/>
    </source>
</evidence>
<dbReference type="Proteomes" id="UP000266673">
    <property type="component" value="Unassembled WGS sequence"/>
</dbReference>
<evidence type="ECO:0000313" key="2">
    <source>
        <dbReference type="Proteomes" id="UP000266673"/>
    </source>
</evidence>
<gene>
    <name evidence="1" type="ORF">C2G38_2236398</name>
</gene>
<dbReference type="OrthoDB" id="5418203at2759"/>
<keyword evidence="2" id="KW-1185">Reference proteome</keyword>
<dbReference type="EMBL" id="QKWP01006027">
    <property type="protein sequence ID" value="RIA99949.1"/>
    <property type="molecule type" value="Genomic_DNA"/>
</dbReference>
<dbReference type="AlphaFoldDB" id="A0A397TRA2"/>
<accession>A0A397TRA2</accession>
<reference evidence="1 2" key="1">
    <citation type="submission" date="2018-06" db="EMBL/GenBank/DDBJ databases">
        <title>Comparative genomics reveals the genomic features of Rhizophagus irregularis, R. cerebriforme, R. diaphanum and Gigaspora rosea, and their symbiotic lifestyle signature.</title>
        <authorList>
            <person name="Morin E."/>
            <person name="San Clemente H."/>
            <person name="Chen E.C.H."/>
            <person name="De La Providencia I."/>
            <person name="Hainaut M."/>
            <person name="Kuo A."/>
            <person name="Kohler A."/>
            <person name="Murat C."/>
            <person name="Tang N."/>
            <person name="Roy S."/>
            <person name="Loubradou J."/>
            <person name="Henrissat B."/>
            <person name="Grigoriev I.V."/>
            <person name="Corradi N."/>
            <person name="Roux C."/>
            <person name="Martin F.M."/>
        </authorList>
    </citation>
    <scope>NUCLEOTIDE SEQUENCE [LARGE SCALE GENOMIC DNA]</scope>
    <source>
        <strain evidence="1 2">DAOM 194757</strain>
    </source>
</reference>
<proteinExistence type="predicted"/>